<comment type="caution">
    <text evidence="5">The sequence shown here is derived from an EMBL/GenBank/DDBJ whole genome shotgun (WGS) entry which is preliminary data.</text>
</comment>
<dbReference type="SUPFAM" id="SSF46785">
    <property type="entry name" value="Winged helix' DNA-binding domain"/>
    <property type="match status" value="1"/>
</dbReference>
<gene>
    <name evidence="5" type="ORF">TsocGM_16250</name>
</gene>
<keyword evidence="3" id="KW-0804">Transcription</keyword>
<dbReference type="Pfam" id="PF01022">
    <property type="entry name" value="HTH_5"/>
    <property type="match status" value="1"/>
</dbReference>
<organism evidence="5 6">
    <name type="scientific">Tautonia sociabilis</name>
    <dbReference type="NCBI Taxonomy" id="2080755"/>
    <lineage>
        <taxon>Bacteria</taxon>
        <taxon>Pseudomonadati</taxon>
        <taxon>Planctomycetota</taxon>
        <taxon>Planctomycetia</taxon>
        <taxon>Isosphaerales</taxon>
        <taxon>Isosphaeraceae</taxon>
        <taxon>Tautonia</taxon>
    </lineage>
</organism>
<dbReference type="EMBL" id="RYZH01000032">
    <property type="protein sequence ID" value="RUL86283.1"/>
    <property type="molecule type" value="Genomic_DNA"/>
</dbReference>
<dbReference type="Proteomes" id="UP000280296">
    <property type="component" value="Unassembled WGS sequence"/>
</dbReference>
<dbReference type="PROSITE" id="PS50987">
    <property type="entry name" value="HTH_ARSR_2"/>
    <property type="match status" value="1"/>
</dbReference>
<sequence length="118" mass="13398">MHPAIPDEFLDLMAEKFRMLADPTRLAILRALMGGERNVSRVVEETGRNQANVSKHLKMLADAGLVARRKEGLQVFYRVDDPLVERLCKLVCETIVQEAEQEVERHRTLLSGWSKASP</sequence>
<dbReference type="InterPro" id="IPR036388">
    <property type="entry name" value="WH-like_DNA-bd_sf"/>
</dbReference>
<evidence type="ECO:0000256" key="2">
    <source>
        <dbReference type="ARBA" id="ARBA00023125"/>
    </source>
</evidence>
<dbReference type="PANTHER" id="PTHR33154">
    <property type="entry name" value="TRANSCRIPTIONAL REGULATOR, ARSR FAMILY"/>
    <property type="match status" value="1"/>
</dbReference>
<reference evidence="5 6" key="1">
    <citation type="submission" date="2018-12" db="EMBL/GenBank/DDBJ databases">
        <authorList>
            <person name="Toschakov S.V."/>
        </authorList>
    </citation>
    <scope>NUCLEOTIDE SEQUENCE [LARGE SCALE GENOMIC DNA]</scope>
    <source>
        <strain evidence="5 6">GM2012</strain>
    </source>
</reference>
<dbReference type="InterPro" id="IPR051081">
    <property type="entry name" value="HTH_MetalResp_TranReg"/>
</dbReference>
<dbReference type="SMART" id="SM00418">
    <property type="entry name" value="HTH_ARSR"/>
    <property type="match status" value="1"/>
</dbReference>
<dbReference type="GO" id="GO:0003700">
    <property type="term" value="F:DNA-binding transcription factor activity"/>
    <property type="evidence" value="ECO:0007669"/>
    <property type="project" value="InterPro"/>
</dbReference>
<evidence type="ECO:0000259" key="4">
    <source>
        <dbReference type="PROSITE" id="PS50987"/>
    </source>
</evidence>
<dbReference type="RefSeq" id="WP_126726518.1">
    <property type="nucleotide sequence ID" value="NZ_RYZH01000032.1"/>
</dbReference>
<name>A0A432MHI5_9BACT</name>
<dbReference type="Gene3D" id="1.10.10.10">
    <property type="entry name" value="Winged helix-like DNA-binding domain superfamily/Winged helix DNA-binding domain"/>
    <property type="match status" value="1"/>
</dbReference>
<dbReference type="AlphaFoldDB" id="A0A432MHI5"/>
<keyword evidence="1" id="KW-0805">Transcription regulation</keyword>
<keyword evidence="6" id="KW-1185">Reference proteome</keyword>
<proteinExistence type="predicted"/>
<evidence type="ECO:0000256" key="3">
    <source>
        <dbReference type="ARBA" id="ARBA00023163"/>
    </source>
</evidence>
<dbReference type="InterPro" id="IPR036390">
    <property type="entry name" value="WH_DNA-bd_sf"/>
</dbReference>
<dbReference type="OrthoDB" id="274095at2"/>
<reference evidence="5 6" key="2">
    <citation type="submission" date="2019-01" db="EMBL/GenBank/DDBJ databases">
        <title>Tautonia sociabilis, a novel thermotolerant planctomycete of Isosphaeraceae family, isolated from a 4000 m deep subterranean habitat.</title>
        <authorList>
            <person name="Kovaleva O.L."/>
            <person name="Elcheninov A.G."/>
            <person name="Van Heerden E."/>
            <person name="Toshchakov S.V."/>
            <person name="Novikov A."/>
            <person name="Bonch-Osmolovskaya E.A."/>
            <person name="Kublanov I.V."/>
        </authorList>
    </citation>
    <scope>NUCLEOTIDE SEQUENCE [LARGE SCALE GENOMIC DNA]</scope>
    <source>
        <strain evidence="5 6">GM2012</strain>
    </source>
</reference>
<keyword evidence="2" id="KW-0238">DNA-binding</keyword>
<evidence type="ECO:0000256" key="1">
    <source>
        <dbReference type="ARBA" id="ARBA00023015"/>
    </source>
</evidence>
<dbReference type="CDD" id="cd00090">
    <property type="entry name" value="HTH_ARSR"/>
    <property type="match status" value="1"/>
</dbReference>
<accession>A0A432MHI5</accession>
<dbReference type="GO" id="GO:0003677">
    <property type="term" value="F:DNA binding"/>
    <property type="evidence" value="ECO:0007669"/>
    <property type="project" value="UniProtKB-KW"/>
</dbReference>
<protein>
    <submittedName>
        <fullName evidence="5">ArsR family transcriptional regulator</fullName>
    </submittedName>
</protein>
<dbReference type="InterPro" id="IPR011991">
    <property type="entry name" value="ArsR-like_HTH"/>
</dbReference>
<dbReference type="InterPro" id="IPR001845">
    <property type="entry name" value="HTH_ArsR_DNA-bd_dom"/>
</dbReference>
<evidence type="ECO:0000313" key="6">
    <source>
        <dbReference type="Proteomes" id="UP000280296"/>
    </source>
</evidence>
<feature type="domain" description="HTH arsR-type" evidence="4">
    <location>
        <begin position="5"/>
        <end position="99"/>
    </location>
</feature>
<dbReference type="PRINTS" id="PR00778">
    <property type="entry name" value="HTHARSR"/>
</dbReference>
<dbReference type="PANTHER" id="PTHR33154:SF33">
    <property type="entry name" value="TRANSCRIPTIONAL REPRESSOR SDPR"/>
    <property type="match status" value="1"/>
</dbReference>
<evidence type="ECO:0000313" key="5">
    <source>
        <dbReference type="EMBL" id="RUL86283.1"/>
    </source>
</evidence>
<dbReference type="NCBIfam" id="NF033788">
    <property type="entry name" value="HTH_metalloreg"/>
    <property type="match status" value="1"/>
</dbReference>